<dbReference type="Gene3D" id="1.10.357.10">
    <property type="entry name" value="Tetracycline Repressor, domain 2"/>
    <property type="match status" value="1"/>
</dbReference>
<name>A0A6L9S969_9ACTN</name>
<dbReference type="AlphaFoldDB" id="A0A6L9S969"/>
<protein>
    <submittedName>
        <fullName evidence="7">TetR/AcrR family transcriptional regulator</fullName>
    </submittedName>
</protein>
<keyword evidence="2 4" id="KW-0238">DNA-binding</keyword>
<comment type="caution">
    <text evidence="7">The sequence shown here is derived from an EMBL/GenBank/DDBJ whole genome shotgun (WGS) entry which is preliminary data.</text>
</comment>
<dbReference type="SUPFAM" id="SSF46689">
    <property type="entry name" value="Homeodomain-like"/>
    <property type="match status" value="1"/>
</dbReference>
<evidence type="ECO:0000256" key="4">
    <source>
        <dbReference type="PROSITE-ProRule" id="PRU00335"/>
    </source>
</evidence>
<evidence type="ECO:0000256" key="2">
    <source>
        <dbReference type="ARBA" id="ARBA00023125"/>
    </source>
</evidence>
<keyword evidence="8" id="KW-1185">Reference proteome</keyword>
<reference evidence="7 8" key="1">
    <citation type="submission" date="2020-02" db="EMBL/GenBank/DDBJ databases">
        <authorList>
            <person name="Li X.-J."/>
            <person name="Han X.-M."/>
        </authorList>
    </citation>
    <scope>NUCLEOTIDE SEQUENCE [LARGE SCALE GENOMIC DNA]</scope>
    <source>
        <strain evidence="7 8">CCTCC AB 2017055</strain>
    </source>
</reference>
<dbReference type="PROSITE" id="PS01081">
    <property type="entry name" value="HTH_TETR_1"/>
    <property type="match status" value="1"/>
</dbReference>
<dbReference type="Proteomes" id="UP000475214">
    <property type="component" value="Unassembled WGS sequence"/>
</dbReference>
<feature type="domain" description="HTH tetR-type" evidence="6">
    <location>
        <begin position="71"/>
        <end position="131"/>
    </location>
</feature>
<feature type="DNA-binding region" description="H-T-H motif" evidence="4">
    <location>
        <begin position="94"/>
        <end position="113"/>
    </location>
</feature>
<dbReference type="PRINTS" id="PR00455">
    <property type="entry name" value="HTHTETR"/>
</dbReference>
<dbReference type="PANTHER" id="PTHR30055">
    <property type="entry name" value="HTH-TYPE TRANSCRIPTIONAL REGULATOR RUTR"/>
    <property type="match status" value="1"/>
</dbReference>
<dbReference type="InterPro" id="IPR050109">
    <property type="entry name" value="HTH-type_TetR-like_transc_reg"/>
</dbReference>
<dbReference type="InterPro" id="IPR009057">
    <property type="entry name" value="Homeodomain-like_sf"/>
</dbReference>
<keyword evidence="1" id="KW-0805">Transcription regulation</keyword>
<dbReference type="GO" id="GO:0000976">
    <property type="term" value="F:transcription cis-regulatory region binding"/>
    <property type="evidence" value="ECO:0007669"/>
    <property type="project" value="TreeGrafter"/>
</dbReference>
<sequence>MSHGDITPITFARRLCQSNLPLSQLSTDGLVSYRLYRMSPCGRISGASRMRDREERMELEQPQRRRDGRVRDTRQRIHGIALELFVSQGFANTTMQDIADRLGLTKAALYYHFPTKHDLIRSVLQPGIDDVERFLSEMSAEAPSSQREILERFFDLNYAHRMAFLALSLDPSGLAEVDAENWIPRLASTFQLLLFGADATNEQRIRAVIVANGLSRCATLFTDIPHDELRATAVNVALQTLSADLPR</sequence>
<evidence type="ECO:0000256" key="3">
    <source>
        <dbReference type="ARBA" id="ARBA00023163"/>
    </source>
</evidence>
<dbReference type="PROSITE" id="PS50977">
    <property type="entry name" value="HTH_TETR_2"/>
    <property type="match status" value="1"/>
</dbReference>
<dbReference type="Pfam" id="PF00440">
    <property type="entry name" value="TetR_N"/>
    <property type="match status" value="1"/>
</dbReference>
<evidence type="ECO:0000259" key="6">
    <source>
        <dbReference type="PROSITE" id="PS50977"/>
    </source>
</evidence>
<keyword evidence="3" id="KW-0804">Transcription</keyword>
<accession>A0A6L9S969</accession>
<evidence type="ECO:0000313" key="8">
    <source>
        <dbReference type="Proteomes" id="UP000475214"/>
    </source>
</evidence>
<dbReference type="InterPro" id="IPR023772">
    <property type="entry name" value="DNA-bd_HTH_TetR-type_CS"/>
</dbReference>
<proteinExistence type="predicted"/>
<dbReference type="PANTHER" id="PTHR30055:SF234">
    <property type="entry name" value="HTH-TYPE TRANSCRIPTIONAL REGULATOR BETI"/>
    <property type="match status" value="1"/>
</dbReference>
<evidence type="ECO:0000256" key="1">
    <source>
        <dbReference type="ARBA" id="ARBA00023015"/>
    </source>
</evidence>
<evidence type="ECO:0000256" key="5">
    <source>
        <dbReference type="SAM" id="MobiDB-lite"/>
    </source>
</evidence>
<dbReference type="InterPro" id="IPR001647">
    <property type="entry name" value="HTH_TetR"/>
</dbReference>
<organism evidence="7 8">
    <name type="scientific">Phytoactinopolyspora halotolerans</name>
    <dbReference type="NCBI Taxonomy" id="1981512"/>
    <lineage>
        <taxon>Bacteria</taxon>
        <taxon>Bacillati</taxon>
        <taxon>Actinomycetota</taxon>
        <taxon>Actinomycetes</taxon>
        <taxon>Jiangellales</taxon>
        <taxon>Jiangellaceae</taxon>
        <taxon>Phytoactinopolyspora</taxon>
    </lineage>
</organism>
<feature type="region of interest" description="Disordered" evidence="5">
    <location>
        <begin position="46"/>
        <end position="71"/>
    </location>
</feature>
<gene>
    <name evidence="7" type="ORF">G1H10_13010</name>
</gene>
<evidence type="ECO:0000313" key="7">
    <source>
        <dbReference type="EMBL" id="NEE01088.1"/>
    </source>
</evidence>
<dbReference type="EMBL" id="JAAGOA010000008">
    <property type="protein sequence ID" value="NEE01088.1"/>
    <property type="molecule type" value="Genomic_DNA"/>
</dbReference>
<dbReference type="GO" id="GO:0003700">
    <property type="term" value="F:DNA-binding transcription factor activity"/>
    <property type="evidence" value="ECO:0007669"/>
    <property type="project" value="TreeGrafter"/>
</dbReference>
<feature type="compositionally biased region" description="Basic and acidic residues" evidence="5">
    <location>
        <begin position="49"/>
        <end position="71"/>
    </location>
</feature>